<evidence type="ECO:0000256" key="4">
    <source>
        <dbReference type="ARBA" id="ARBA00023262"/>
    </source>
</evidence>
<evidence type="ECO:0000313" key="5">
    <source>
        <dbReference type="EMBL" id="ABB17954.1"/>
    </source>
</evidence>
<evidence type="ECO:0000256" key="2">
    <source>
        <dbReference type="ARBA" id="ARBA00022991"/>
    </source>
</evidence>
<dbReference type="SUPFAM" id="SSF54511">
    <property type="entry name" value="GFP-like"/>
    <property type="match status" value="1"/>
</dbReference>
<dbReference type="GO" id="GO:0006091">
    <property type="term" value="P:generation of precursor metabolites and energy"/>
    <property type="evidence" value="ECO:0007669"/>
    <property type="project" value="InterPro"/>
</dbReference>
<proteinExistence type="evidence at transcript level"/>
<evidence type="ECO:0000256" key="3">
    <source>
        <dbReference type="ARBA" id="ARBA00023223"/>
    </source>
</evidence>
<comment type="similarity">
    <text evidence="1">Belongs to the GFP family.</text>
</comment>
<protein>
    <submittedName>
        <fullName evidence="5">Cyan fluorescent GFP-like protein</fullName>
    </submittedName>
</protein>
<dbReference type="Gene3D" id="2.40.155.10">
    <property type="entry name" value="Green fluorescent protein"/>
    <property type="match status" value="1"/>
</dbReference>
<dbReference type="InterPro" id="IPR011584">
    <property type="entry name" value="GFP-related"/>
</dbReference>
<dbReference type="Pfam" id="PF01353">
    <property type="entry name" value="GFP"/>
    <property type="match status" value="1"/>
</dbReference>
<dbReference type="GO" id="GO:0008218">
    <property type="term" value="P:bioluminescence"/>
    <property type="evidence" value="ECO:0007669"/>
    <property type="project" value="UniProtKB-KW"/>
</dbReference>
<sequence>MALSKQSLPSDMKLIYHMDGNVNGHSFVIKGEGEGKPYEGTHTIKLQVVEGSPLPFSADILSTVFQYGNRCFTKYPPNIVDYFKNSCSGGGYKFGRSFLYEDGAVCTASGDITLSADKKSFEHKSKFLGVNFPADGPVMKKETTNWEPSCEKMTPNGMTLIGDVTGFLLKEDGKRYKCQFHTFHDAKDKSKKMPMPDFHFVQHKIERKDLPGSMQTWRLTEHAAACKTCFTE</sequence>
<dbReference type="AlphaFoldDB" id="A8CLP2"/>
<organism evidence="5">
    <name type="scientific">Montipora efflorescens</name>
    <name type="common">Pore coral</name>
    <dbReference type="NCBI Taxonomy" id="105610"/>
    <lineage>
        <taxon>Eukaryota</taxon>
        <taxon>Metazoa</taxon>
        <taxon>Cnidaria</taxon>
        <taxon>Anthozoa</taxon>
        <taxon>Hexacorallia</taxon>
        <taxon>Scleractinia</taxon>
        <taxon>Astrocoeniina</taxon>
        <taxon>Acroporidae</taxon>
        <taxon>Montipora</taxon>
    </lineage>
</organism>
<keyword evidence="3" id="KW-0455">Luminescence</keyword>
<evidence type="ECO:0000256" key="1">
    <source>
        <dbReference type="ARBA" id="ARBA00008949"/>
    </source>
</evidence>
<name>A8CLP2_MONEF</name>
<dbReference type="InterPro" id="IPR000786">
    <property type="entry name" value="Green_fluorescent_prot"/>
</dbReference>
<keyword evidence="4" id="KW-0599">Photoprotein</keyword>
<dbReference type="PRINTS" id="PR01229">
    <property type="entry name" value="GFLUORESCENT"/>
</dbReference>
<reference evidence="5" key="1">
    <citation type="journal article" date="2008" name="PLoS ONE">
        <title>Diversity and evolution of coral fluorescent proteins.</title>
        <authorList>
            <person name="Alieva N.O."/>
            <person name="Konzen K.A."/>
            <person name="Field S.F."/>
            <person name="Meleshkevitch E.A."/>
            <person name="Hunt M.E."/>
            <person name="Beltran-Ramirez V."/>
            <person name="Miller D.J."/>
            <person name="Wiedenmann J."/>
            <person name="Salih A."/>
            <person name="Matz M.V."/>
        </authorList>
    </citation>
    <scope>NUCLEOTIDE SEQUENCE</scope>
</reference>
<accession>A8CLP2</accession>
<dbReference type="EMBL" id="DQ206381">
    <property type="protein sequence ID" value="ABB17954.1"/>
    <property type="molecule type" value="mRNA"/>
</dbReference>
<keyword evidence="2" id="KW-0157">Chromophore</keyword>
<dbReference type="InterPro" id="IPR009017">
    <property type="entry name" value="GFP"/>
</dbReference>